<evidence type="ECO:0000256" key="1">
    <source>
        <dbReference type="ARBA" id="ARBA00008876"/>
    </source>
</evidence>
<evidence type="ECO:0000313" key="6">
    <source>
        <dbReference type="EMBL" id="PST37204.1"/>
    </source>
</evidence>
<dbReference type="Proteomes" id="UP000593842">
    <property type="component" value="Chromosome"/>
</dbReference>
<dbReference type="EMBL" id="JANGBO010000005">
    <property type="protein sequence ID" value="MCQ5061601.1"/>
    <property type="molecule type" value="Genomic_DNA"/>
</dbReference>
<dbReference type="NCBIfam" id="NF005310">
    <property type="entry name" value="PRK06842.1"/>
    <property type="match status" value="1"/>
</dbReference>
<keyword evidence="7" id="KW-1185">Reference proteome</keyword>
<dbReference type="Pfam" id="PF05683">
    <property type="entry name" value="Fumerase_C"/>
    <property type="match status" value="1"/>
</dbReference>
<name>A0A2T3FPK3_9FIRM</name>
<dbReference type="PANTHER" id="PTHR43351:SF2">
    <property type="entry name" value="L(+)-TARTRATE DEHYDRATASE SUBUNIT BETA-RELATED"/>
    <property type="match status" value="1"/>
</dbReference>
<reference evidence="8" key="3">
    <citation type="submission" date="2020-09" db="EMBL/GenBank/DDBJ databases">
        <title>Complete genome sequencing of Faecalibacillus intestinalis strain 14EGH31.</title>
        <authorList>
            <person name="Sakamoto M."/>
            <person name="Murakami T."/>
            <person name="Mori H."/>
        </authorList>
    </citation>
    <scope>NUCLEOTIDE SEQUENCE [LARGE SCALE GENOMIC DNA]</scope>
    <source>
        <strain evidence="8">14EGH31</strain>
    </source>
</reference>
<evidence type="ECO:0000313" key="7">
    <source>
        <dbReference type="Proteomes" id="UP000240974"/>
    </source>
</evidence>
<dbReference type="AlphaFoldDB" id="A0A2T3FPK3"/>
<reference evidence="4" key="2">
    <citation type="journal article" date="2020" name="Microbiol. Resour. Announc.">
        <title>Complete Genome Sequence of Faecalibacillus intestinalis JCM 34082, Isolated from Feces from a Healthy Japanese Female.</title>
        <authorList>
            <person name="Sakamoto M."/>
            <person name="Ikeyama N."/>
            <person name="Toyoda A."/>
            <person name="Murakami T."/>
            <person name="Mori H."/>
            <person name="Ohkuma M."/>
        </authorList>
    </citation>
    <scope>NUCLEOTIDE SEQUENCE</scope>
    <source>
        <strain evidence="4">14EGH31</strain>
    </source>
</reference>
<reference evidence="6 7" key="1">
    <citation type="journal article" date="2019" name="Int. J. Syst. Evol. Microbiol.">
        <title>Faecalibacillus intestinalis gen. nov., sp. nov. and Faecalibacillus faecis sp. nov., isolated from human faeces.</title>
        <authorList>
            <person name="Seo B."/>
            <person name="Jeon K."/>
            <person name="Baek I."/>
            <person name="Lee Y.M."/>
            <person name="Baek K."/>
            <person name="Ko G."/>
        </authorList>
    </citation>
    <scope>NUCLEOTIDE SEQUENCE [LARGE SCALE GENOMIC DNA]</scope>
    <source>
        <strain evidence="6 7">SNUG30099</strain>
    </source>
</reference>
<dbReference type="InterPro" id="IPR004647">
    <property type="entry name" value="Fe-S_hydro-lyase_TtdB-typ_cat"/>
</dbReference>
<dbReference type="PANTHER" id="PTHR43351">
    <property type="entry name" value="L(+)-TARTRATE DEHYDRATASE SUBUNIT BETA"/>
    <property type="match status" value="1"/>
</dbReference>
<dbReference type="InterPro" id="IPR036660">
    <property type="entry name" value="Fe-S_hydroAse_TtdB_cat_sf"/>
</dbReference>
<dbReference type="Proteomes" id="UP000240974">
    <property type="component" value="Unassembled WGS sequence"/>
</dbReference>
<evidence type="ECO:0000256" key="2">
    <source>
        <dbReference type="ARBA" id="ARBA00023239"/>
    </source>
</evidence>
<comment type="similarity">
    <text evidence="1">Belongs to the class-I fumarase family.</text>
</comment>
<accession>A0A2T3FPK3</accession>
<dbReference type="RefSeq" id="WP_022002307.1">
    <property type="nucleotide sequence ID" value="NZ_AP024085.1"/>
</dbReference>
<evidence type="ECO:0000259" key="3">
    <source>
        <dbReference type="Pfam" id="PF05683"/>
    </source>
</evidence>
<feature type="domain" description="Fe-S hydro-lyase tartrate dehydratase beta-type catalytic" evidence="3">
    <location>
        <begin position="2"/>
        <end position="173"/>
    </location>
</feature>
<dbReference type="EMBL" id="AP024085">
    <property type="protein sequence ID" value="BCL56581.1"/>
    <property type="molecule type" value="Genomic_DNA"/>
</dbReference>
<protein>
    <submittedName>
        <fullName evidence="6">Fe-S-containing hydro-lyase</fullName>
    </submittedName>
    <submittedName>
        <fullName evidence="4">Fumarate hydratase</fullName>
    </submittedName>
</protein>
<sequence>MIYLETPLTVDKIKQLKAGDEVFLSGTIYTGRDAAHKRLIQLLDEGKELPFNIQDQTIFYVGPTPSKPGQVFGSGGPTTSGRMDAYSPRLIKLGLHAMIGKGYRSDAVKKAIVDYHGVYFGAIGGAGAMMSSCIEECEVIAFDDLGPEAIRKLKVKNMPLVVVIDHLGNDLYEIGRKNYLKKDCK</sequence>
<dbReference type="NCBIfam" id="TIGR00723">
    <property type="entry name" value="ttdB_fumA_fumB"/>
    <property type="match status" value="1"/>
</dbReference>
<organism evidence="6 7">
    <name type="scientific">Faecalibacillus intestinalis</name>
    <dbReference type="NCBI Taxonomy" id="1982626"/>
    <lineage>
        <taxon>Bacteria</taxon>
        <taxon>Bacillati</taxon>
        <taxon>Bacillota</taxon>
        <taxon>Erysipelotrichia</taxon>
        <taxon>Erysipelotrichales</taxon>
        <taxon>Coprobacillaceae</taxon>
        <taxon>Faecalibacillus</taxon>
    </lineage>
</organism>
<reference evidence="5" key="4">
    <citation type="submission" date="2022-06" db="EMBL/GenBank/DDBJ databases">
        <title>Isolation of gut microbiota from human fecal samples.</title>
        <authorList>
            <person name="Pamer E.G."/>
            <person name="Barat B."/>
            <person name="Waligurski E."/>
            <person name="Medina S."/>
            <person name="Paddock L."/>
            <person name="Mostad J."/>
        </authorList>
    </citation>
    <scope>NUCLEOTIDE SEQUENCE</scope>
    <source>
        <strain evidence="5">DFI.6.24</strain>
    </source>
</reference>
<dbReference type="Gene3D" id="3.20.130.10">
    <property type="entry name" value="Fe-S hydro-lyase, tartrate dehydratase beta-type, catalytic domain"/>
    <property type="match status" value="1"/>
</dbReference>
<dbReference type="GO" id="GO:0016836">
    <property type="term" value="F:hydro-lyase activity"/>
    <property type="evidence" value="ECO:0007669"/>
    <property type="project" value="InterPro"/>
</dbReference>
<dbReference type="Proteomes" id="UP001204814">
    <property type="component" value="Unassembled WGS sequence"/>
</dbReference>
<dbReference type="GeneID" id="70578708"/>
<keyword evidence="2 6" id="KW-0456">Lyase</keyword>
<proteinExistence type="inferred from homology"/>
<evidence type="ECO:0000313" key="4">
    <source>
        <dbReference type="EMBL" id="BCL56581.1"/>
    </source>
</evidence>
<evidence type="ECO:0000313" key="5">
    <source>
        <dbReference type="EMBL" id="MCQ5061601.1"/>
    </source>
</evidence>
<evidence type="ECO:0000313" key="8">
    <source>
        <dbReference type="Proteomes" id="UP000593842"/>
    </source>
</evidence>
<gene>
    <name evidence="6" type="ORF">C7U54_12290</name>
    <name evidence="4" type="ORF">Fi14EGH31_02930</name>
    <name evidence="5" type="ORF">NE542_07110</name>
</gene>
<dbReference type="EMBL" id="PYLQ01000023">
    <property type="protein sequence ID" value="PST37204.1"/>
    <property type="molecule type" value="Genomic_DNA"/>
</dbReference>
<dbReference type="SUPFAM" id="SSF117457">
    <property type="entry name" value="FumA C-terminal domain-like"/>
    <property type="match status" value="1"/>
</dbReference>
<dbReference type="KEGG" id="fit:Fi14EGH31_02930"/>